<accession>A0A392UAS3</accession>
<reference evidence="2 3" key="1">
    <citation type="journal article" date="2018" name="Front. Plant Sci.">
        <title>Red Clover (Trifolium pratense) and Zigzag Clover (T. medium) - A Picture of Genomic Similarities and Differences.</title>
        <authorList>
            <person name="Dluhosova J."/>
            <person name="Istvanek J."/>
            <person name="Nedelnik J."/>
            <person name="Repkova J."/>
        </authorList>
    </citation>
    <scope>NUCLEOTIDE SEQUENCE [LARGE SCALE GENOMIC DNA]</scope>
    <source>
        <strain evidence="3">cv. 10/8</strain>
        <tissue evidence="2">Leaf</tissue>
    </source>
</reference>
<evidence type="ECO:0000256" key="1">
    <source>
        <dbReference type="SAM" id="MobiDB-lite"/>
    </source>
</evidence>
<organism evidence="2 3">
    <name type="scientific">Trifolium medium</name>
    <dbReference type="NCBI Taxonomy" id="97028"/>
    <lineage>
        <taxon>Eukaryota</taxon>
        <taxon>Viridiplantae</taxon>
        <taxon>Streptophyta</taxon>
        <taxon>Embryophyta</taxon>
        <taxon>Tracheophyta</taxon>
        <taxon>Spermatophyta</taxon>
        <taxon>Magnoliopsida</taxon>
        <taxon>eudicotyledons</taxon>
        <taxon>Gunneridae</taxon>
        <taxon>Pentapetalae</taxon>
        <taxon>rosids</taxon>
        <taxon>fabids</taxon>
        <taxon>Fabales</taxon>
        <taxon>Fabaceae</taxon>
        <taxon>Papilionoideae</taxon>
        <taxon>50 kb inversion clade</taxon>
        <taxon>NPAAA clade</taxon>
        <taxon>Hologalegina</taxon>
        <taxon>IRL clade</taxon>
        <taxon>Trifolieae</taxon>
        <taxon>Trifolium</taxon>
    </lineage>
</organism>
<name>A0A392UAS3_9FABA</name>
<dbReference type="EMBL" id="LXQA010758475">
    <property type="protein sequence ID" value="MCI69540.1"/>
    <property type="molecule type" value="Genomic_DNA"/>
</dbReference>
<dbReference type="AlphaFoldDB" id="A0A392UAS3"/>
<keyword evidence="3" id="KW-1185">Reference proteome</keyword>
<evidence type="ECO:0000313" key="3">
    <source>
        <dbReference type="Proteomes" id="UP000265520"/>
    </source>
</evidence>
<feature type="region of interest" description="Disordered" evidence="1">
    <location>
        <begin position="1"/>
        <end position="34"/>
    </location>
</feature>
<sequence>MVQRSDRLVHGSPGQTGRFTVNPDGQSGSTVRQPVHVHRVRPAGSRFIRQTI</sequence>
<proteinExistence type="predicted"/>
<dbReference type="Proteomes" id="UP000265520">
    <property type="component" value="Unassembled WGS sequence"/>
</dbReference>
<protein>
    <submittedName>
        <fullName evidence="2">Uncharacterized protein</fullName>
    </submittedName>
</protein>
<evidence type="ECO:0000313" key="2">
    <source>
        <dbReference type="EMBL" id="MCI69540.1"/>
    </source>
</evidence>
<comment type="caution">
    <text evidence="2">The sequence shown here is derived from an EMBL/GenBank/DDBJ whole genome shotgun (WGS) entry which is preliminary data.</text>
</comment>
<feature type="compositionally biased region" description="Polar residues" evidence="1">
    <location>
        <begin position="13"/>
        <end position="30"/>
    </location>
</feature>
<feature type="non-terminal residue" evidence="2">
    <location>
        <position position="52"/>
    </location>
</feature>